<sequence length="233" mass="25064">MKHYLILIMVLFALSACNAMPEAASESSVQVDPVDTVDNTAVSDDMADTDMADTDMADTDMAEPEETPIEEVAADTPSSEAVAYNGPDWANLELVNARTGETFTLADYAGKTVYVEPMATWCSNCRSQLRTVREVVPQLDSDQYVFIGLSVESGLADSTLASYVDEQGFDWPFAVASDALLQALVDEFGRSVTTPPSTPHFLIRPDGSYTELHTGFSSADEVMTMAQAANSGS</sequence>
<dbReference type="InterPro" id="IPR050553">
    <property type="entry name" value="Thioredoxin_ResA/DsbE_sf"/>
</dbReference>
<evidence type="ECO:0000313" key="3">
    <source>
        <dbReference type="EMBL" id="QPC83562.1"/>
    </source>
</evidence>
<protein>
    <submittedName>
        <fullName evidence="3">TlpA family protein disulfide reductase</fullName>
    </submittedName>
</protein>
<dbReference type="SUPFAM" id="SSF52833">
    <property type="entry name" value="Thioredoxin-like"/>
    <property type="match status" value="1"/>
</dbReference>
<gene>
    <name evidence="3" type="ORF">G4Y79_04030</name>
</gene>
<keyword evidence="4" id="KW-1185">Reference proteome</keyword>
<feature type="chain" id="PRO_5032693996" evidence="1">
    <location>
        <begin position="20"/>
        <end position="233"/>
    </location>
</feature>
<dbReference type="GO" id="GO:0016491">
    <property type="term" value="F:oxidoreductase activity"/>
    <property type="evidence" value="ECO:0007669"/>
    <property type="project" value="InterPro"/>
</dbReference>
<organism evidence="3 4">
    <name type="scientific">Phototrophicus methaneseepsis</name>
    <dbReference type="NCBI Taxonomy" id="2710758"/>
    <lineage>
        <taxon>Bacteria</taxon>
        <taxon>Bacillati</taxon>
        <taxon>Chloroflexota</taxon>
        <taxon>Candidatus Thermofontia</taxon>
        <taxon>Phototrophicales</taxon>
        <taxon>Phototrophicaceae</taxon>
        <taxon>Phototrophicus</taxon>
    </lineage>
</organism>
<dbReference type="PANTHER" id="PTHR42852:SF17">
    <property type="entry name" value="THIOREDOXIN-LIKE PROTEIN HI_1115"/>
    <property type="match status" value="1"/>
</dbReference>
<dbReference type="InterPro" id="IPR036249">
    <property type="entry name" value="Thioredoxin-like_sf"/>
</dbReference>
<keyword evidence="1" id="KW-0732">Signal</keyword>
<proteinExistence type="predicted"/>
<dbReference type="PROSITE" id="PS51352">
    <property type="entry name" value="THIOREDOXIN_2"/>
    <property type="match status" value="1"/>
</dbReference>
<dbReference type="EMBL" id="CP062983">
    <property type="protein sequence ID" value="QPC83562.1"/>
    <property type="molecule type" value="Genomic_DNA"/>
</dbReference>
<dbReference type="CDD" id="cd02966">
    <property type="entry name" value="TlpA_like_family"/>
    <property type="match status" value="1"/>
</dbReference>
<dbReference type="Gene3D" id="3.40.30.10">
    <property type="entry name" value="Glutaredoxin"/>
    <property type="match status" value="1"/>
</dbReference>
<dbReference type="Pfam" id="PF00578">
    <property type="entry name" value="AhpC-TSA"/>
    <property type="match status" value="1"/>
</dbReference>
<dbReference type="PROSITE" id="PS51257">
    <property type="entry name" value="PROKAR_LIPOPROTEIN"/>
    <property type="match status" value="1"/>
</dbReference>
<feature type="domain" description="Thioredoxin" evidence="2">
    <location>
        <begin position="70"/>
        <end position="231"/>
    </location>
</feature>
<dbReference type="AlphaFoldDB" id="A0A7S8IFG4"/>
<dbReference type="InterPro" id="IPR000866">
    <property type="entry name" value="AhpC/TSA"/>
</dbReference>
<evidence type="ECO:0000313" key="4">
    <source>
        <dbReference type="Proteomes" id="UP000594468"/>
    </source>
</evidence>
<dbReference type="GO" id="GO:0016209">
    <property type="term" value="F:antioxidant activity"/>
    <property type="evidence" value="ECO:0007669"/>
    <property type="project" value="InterPro"/>
</dbReference>
<dbReference type="PANTHER" id="PTHR42852">
    <property type="entry name" value="THIOL:DISULFIDE INTERCHANGE PROTEIN DSBE"/>
    <property type="match status" value="1"/>
</dbReference>
<dbReference type="RefSeq" id="WP_195171628.1">
    <property type="nucleotide sequence ID" value="NZ_CP062983.1"/>
</dbReference>
<accession>A0A7S8IFG4</accession>
<evidence type="ECO:0000259" key="2">
    <source>
        <dbReference type="PROSITE" id="PS51352"/>
    </source>
</evidence>
<reference evidence="3 4" key="1">
    <citation type="submission" date="2020-02" db="EMBL/GenBank/DDBJ databases">
        <authorList>
            <person name="Zheng R.K."/>
            <person name="Sun C.M."/>
        </authorList>
    </citation>
    <scope>NUCLEOTIDE SEQUENCE [LARGE SCALE GENOMIC DNA]</scope>
    <source>
        <strain evidence="4">rifampicinis</strain>
    </source>
</reference>
<name>A0A7S8IFG4_9CHLR</name>
<dbReference type="KEGG" id="pmet:G4Y79_04030"/>
<dbReference type="Proteomes" id="UP000594468">
    <property type="component" value="Chromosome"/>
</dbReference>
<dbReference type="InterPro" id="IPR013766">
    <property type="entry name" value="Thioredoxin_domain"/>
</dbReference>
<evidence type="ECO:0000256" key="1">
    <source>
        <dbReference type="SAM" id="SignalP"/>
    </source>
</evidence>
<feature type="signal peptide" evidence="1">
    <location>
        <begin position="1"/>
        <end position="19"/>
    </location>
</feature>